<evidence type="ECO:0000256" key="4">
    <source>
        <dbReference type="ARBA" id="ARBA00023136"/>
    </source>
</evidence>
<feature type="transmembrane region" description="Helical" evidence="5">
    <location>
        <begin position="333"/>
        <end position="354"/>
    </location>
</feature>
<feature type="domain" description="Mechanosensitive ion channel MscS" evidence="7">
    <location>
        <begin position="378"/>
        <end position="443"/>
    </location>
</feature>
<reference evidence="8 9" key="1">
    <citation type="submission" date="2020-03" db="EMBL/GenBank/DDBJ databases">
        <title>Complete genome sequence of Monaibacterium sp. ALG8 with diverse plasmids.</title>
        <authorList>
            <person name="Sun C."/>
        </authorList>
    </citation>
    <scope>NUCLEOTIDE SEQUENCE [LARGE SCALE GENOMIC DNA]</scope>
    <source>
        <strain evidence="8 9">ALG8</strain>
    </source>
</reference>
<organism evidence="8 9">
    <name type="scientific">Pontivivens nitratireducens</name>
    <dbReference type="NCBI Taxonomy" id="2758038"/>
    <lineage>
        <taxon>Bacteria</taxon>
        <taxon>Pseudomonadati</taxon>
        <taxon>Pseudomonadota</taxon>
        <taxon>Alphaproteobacteria</taxon>
        <taxon>Rhodobacterales</taxon>
        <taxon>Paracoccaceae</taxon>
        <taxon>Pontivivens</taxon>
    </lineage>
</organism>
<feature type="signal peptide" evidence="6">
    <location>
        <begin position="1"/>
        <end position="22"/>
    </location>
</feature>
<dbReference type="Gene3D" id="2.30.30.60">
    <property type="match status" value="1"/>
</dbReference>
<dbReference type="PANTHER" id="PTHR30566:SF25">
    <property type="entry name" value="INNER MEMBRANE PROTEIN"/>
    <property type="match status" value="1"/>
</dbReference>
<feature type="transmembrane region" description="Helical" evidence="5">
    <location>
        <begin position="276"/>
        <end position="297"/>
    </location>
</feature>
<evidence type="ECO:0000259" key="7">
    <source>
        <dbReference type="Pfam" id="PF00924"/>
    </source>
</evidence>
<evidence type="ECO:0000256" key="3">
    <source>
        <dbReference type="ARBA" id="ARBA00022989"/>
    </source>
</evidence>
<dbReference type="InterPro" id="IPR010920">
    <property type="entry name" value="LSM_dom_sf"/>
</dbReference>
<proteinExistence type="predicted"/>
<dbReference type="GO" id="GO:0016020">
    <property type="term" value="C:membrane"/>
    <property type="evidence" value="ECO:0007669"/>
    <property type="project" value="UniProtKB-SubCell"/>
</dbReference>
<name>A0A6G7VMI9_9RHOB</name>
<feature type="transmembrane region" description="Helical" evidence="5">
    <location>
        <begin position="203"/>
        <end position="227"/>
    </location>
</feature>
<dbReference type="GO" id="GO:0008381">
    <property type="term" value="F:mechanosensitive monoatomic ion channel activity"/>
    <property type="evidence" value="ECO:0007669"/>
    <property type="project" value="UniProtKB-ARBA"/>
</dbReference>
<dbReference type="EMBL" id="CP049811">
    <property type="protein sequence ID" value="QIK41259.1"/>
    <property type="molecule type" value="Genomic_DNA"/>
</dbReference>
<feature type="transmembrane region" description="Helical" evidence="5">
    <location>
        <begin position="248"/>
        <end position="270"/>
    </location>
</feature>
<evidence type="ECO:0000313" key="9">
    <source>
        <dbReference type="Proteomes" id="UP000500791"/>
    </source>
</evidence>
<keyword evidence="6" id="KW-0732">Signal</keyword>
<evidence type="ECO:0000313" key="8">
    <source>
        <dbReference type="EMBL" id="QIK41259.1"/>
    </source>
</evidence>
<evidence type="ECO:0000256" key="6">
    <source>
        <dbReference type="SAM" id="SignalP"/>
    </source>
</evidence>
<keyword evidence="4 5" id="KW-0472">Membrane</keyword>
<sequence length="558" mass="61951">MHLARFLSALSLLLALAVPALPQSEDASDRWYIVEDVNAGLDAPDALDRSTPRDMLAAFVDLTEAGRADLAMHMLDLSRLPAENRAALGEIRAMQLSEVLFRQVWLRWSSISSRPDAMIEEGANSNPMTGKPRRNISLEILEVGGRTVDIRIYRVKTEEGDPVWLFTPQTVEAIPRLYEAYGPRWFEEYLPQTLRQRLGGLRIWEWLGFPLIAGMAVLGGYIVYRIVGHVSTIFGWTPAKWLLSRAAMPLGIVAGAGLAQTLLATTISFSGPISSLVSPALIIAMVVGVAMAALRAIDAVLDKVTERYVGDIDDAQSKDERQLYTSIYAVRRIVLLITVAIGIGLVLSELNLFASLGLSLLASAGVLTVILGIAGQTVLGNILASLQIALAKPVRIGDAVLYEGNWAYVEAIFYTYIRLRTWDERRLIVPVKYFISQPFENWSMQDARMVRTFTLRLDHVADVDVLRDKFDEIARADEDVTEPGQIKTLVLGHGENGMEVTFYAMAPNPSAAWGMHARLREAMLAYIRDEHPEWWPRERVRDVSENSSKNGASTQAFD</sequence>
<feature type="chain" id="PRO_5026277406" evidence="6">
    <location>
        <begin position="23"/>
        <end position="558"/>
    </location>
</feature>
<accession>A0A6G7VMI9</accession>
<gene>
    <name evidence="8" type="ORF">G8E03_11035</name>
</gene>
<dbReference type="SUPFAM" id="SSF50182">
    <property type="entry name" value="Sm-like ribonucleoproteins"/>
    <property type="match status" value="1"/>
</dbReference>
<feature type="transmembrane region" description="Helical" evidence="5">
    <location>
        <begin position="360"/>
        <end position="386"/>
    </location>
</feature>
<protein>
    <submittedName>
        <fullName evidence="8">Mechanosensitive ion channel</fullName>
    </submittedName>
</protein>
<dbReference type="KEGG" id="mon:G8E03_11035"/>
<keyword evidence="9" id="KW-1185">Reference proteome</keyword>
<comment type="subcellular location">
    <subcellularLocation>
        <location evidence="1">Membrane</location>
    </subcellularLocation>
</comment>
<dbReference type="Pfam" id="PF00924">
    <property type="entry name" value="MS_channel_2nd"/>
    <property type="match status" value="1"/>
</dbReference>
<evidence type="ECO:0000256" key="1">
    <source>
        <dbReference type="ARBA" id="ARBA00004370"/>
    </source>
</evidence>
<keyword evidence="3 5" id="KW-1133">Transmembrane helix</keyword>
<dbReference type="InterPro" id="IPR006685">
    <property type="entry name" value="MscS_channel_2nd"/>
</dbReference>
<dbReference type="RefSeq" id="WP_166191680.1">
    <property type="nucleotide sequence ID" value="NZ_CP049811.1"/>
</dbReference>
<dbReference type="AlphaFoldDB" id="A0A6G7VMI9"/>
<keyword evidence="2 5" id="KW-0812">Transmembrane</keyword>
<dbReference type="Gene3D" id="1.10.287.1260">
    <property type="match status" value="1"/>
</dbReference>
<evidence type="ECO:0000256" key="5">
    <source>
        <dbReference type="SAM" id="Phobius"/>
    </source>
</evidence>
<dbReference type="PANTHER" id="PTHR30566">
    <property type="entry name" value="YNAI-RELATED MECHANOSENSITIVE ION CHANNEL"/>
    <property type="match status" value="1"/>
</dbReference>
<dbReference type="InterPro" id="IPR023408">
    <property type="entry name" value="MscS_beta-dom_sf"/>
</dbReference>
<dbReference type="Proteomes" id="UP000500791">
    <property type="component" value="Chromosome"/>
</dbReference>
<evidence type="ECO:0000256" key="2">
    <source>
        <dbReference type="ARBA" id="ARBA00022692"/>
    </source>
</evidence>